<keyword evidence="1" id="KW-0547">Nucleotide-binding</keyword>
<dbReference type="RefSeq" id="YP_010742785.1">
    <property type="nucleotide sequence ID" value="NC_073092.1"/>
</dbReference>
<accession>A0A679KGJ7</accession>
<keyword evidence="1" id="KW-0067">ATP-binding</keyword>
<dbReference type="Proteomes" id="UP000464334">
    <property type="component" value="Chromosome"/>
</dbReference>
<name>A0A679KGJ7_9CAUD</name>
<organism evidence="1 2">
    <name type="scientific">Xanthomonas phage Suba</name>
    <dbReference type="NCBI Taxonomy" id="2674975"/>
    <lineage>
        <taxon>Viruses</taxon>
        <taxon>Duplodnaviria</taxon>
        <taxon>Heunggongvirae</taxon>
        <taxon>Uroviricota</taxon>
        <taxon>Caudoviricetes</taxon>
        <taxon>Stanbaylleyvirinae</taxon>
        <taxon>Subavirus</taxon>
        <taxon>Subavirus suba</taxon>
    </lineage>
</organism>
<dbReference type="GeneID" id="79707325"/>
<dbReference type="KEGG" id="vg:79707325"/>
<evidence type="ECO:0000313" key="2">
    <source>
        <dbReference type="Proteomes" id="UP000464334"/>
    </source>
</evidence>
<sequence>MLDNIPNEMRTYPHWVMWRYEDRDGPKPTKVPYSPRSHKRADVSKPETWADYDTAVACLNSGQYSGIGFVLSEHDPYTMIDLDDVFSDTSGVRGEEAQRKAFELQKEVFNEFNSYSEFSPSGKGLHVIVKGQVPCGRRRSCIEVYSNVRFMTMTGNVHRNAPIAERHDLLQVLHKEMSKGKEAAVFYAGANEIKFSDEEVLKMAAEAANGEKFSDLFYEGNWQKYYPSQSEADFALVNIIAFYSENRWQVQNLFLRSKLAEREKSRAQYRIEYMLARCFDRMLPPVDIDGLQNLLEEYMQSRKQADIVKTQAEPVQVGELKPQKSIYSVPPGLTGEIAKFVYAQAPRPVAEIAIVAALGLMSGIIGRAYNVSGTGLNSYLLLLAPTGTGKEAIASGIEKLMSAVGVSVPTASEFIGPGEISSSPALIKQLAITPSCLSLVGEFGLYFRNMCAEHAPPHLVGLRRSLLDLFNKSGFGNVVRPMVYSDRDKNTRSVLSPAFTVVGESTPERFYDVLNESMISEGLLPRFTIIEYNGPRVENNENRGMVKPSDELVDKLATLCAFAMQLNSNNRVIDVALDDNADRMFRDFDKHCDANINTADREIRRHLWNRAHLRAMKLAAVLAVGNDPYHPTIDSEAATWAINLVVADVRNILGKFDAGEIGIDNDETKQLQTVVHNVRSYILSPFSEVEKYVNGMANLHSERIIPYSFLQRKLVSVAIFRKDKLGATNAIKRALKTLEERGDIQLVSRKDLSTKYKTSSVAYMISNPKAFDL</sequence>
<dbReference type="EMBL" id="LR743530">
    <property type="protein sequence ID" value="CAA2409815.1"/>
    <property type="molecule type" value="Genomic_DNA"/>
</dbReference>
<proteinExistence type="predicted"/>
<evidence type="ECO:0000313" key="1">
    <source>
        <dbReference type="EMBL" id="CAA2409815.1"/>
    </source>
</evidence>
<keyword evidence="1" id="KW-0378">Hydrolase</keyword>
<protein>
    <submittedName>
        <fullName evidence="1">DNA primase/helicase, phage-associated</fullName>
    </submittedName>
</protein>
<keyword evidence="2" id="KW-1185">Reference proteome</keyword>
<keyword evidence="1" id="KW-0347">Helicase</keyword>
<reference evidence="1 2" key="1">
    <citation type="submission" date="2019-12" db="EMBL/GenBank/DDBJ databases">
        <authorList>
            <person name="Ansaldi M."/>
            <person name="Clavijo F."/>
        </authorList>
    </citation>
    <scope>NUCLEOTIDE SEQUENCE [LARGE SCALE GENOMIC DNA]</scope>
</reference>
<dbReference type="GO" id="GO:0004386">
    <property type="term" value="F:helicase activity"/>
    <property type="evidence" value="ECO:0007669"/>
    <property type="project" value="UniProtKB-KW"/>
</dbReference>